<reference evidence="1" key="1">
    <citation type="submission" date="2022-07" db="EMBL/GenBank/DDBJ databases">
        <title>Phylogenomic reconstructions and comparative analyses of Kickxellomycotina fungi.</title>
        <authorList>
            <person name="Reynolds N.K."/>
            <person name="Stajich J.E."/>
            <person name="Barry K."/>
            <person name="Grigoriev I.V."/>
            <person name="Crous P."/>
            <person name="Smith M.E."/>
        </authorList>
    </citation>
    <scope>NUCLEOTIDE SEQUENCE</scope>
    <source>
        <strain evidence="1">CBS 109366</strain>
    </source>
</reference>
<sequence length="302" mass="32131">MDPYQGQCAGGIYDHGPHRAYADPAAPYAAPMAPPAAGPVHCPPGGSPVSPAANYQPLAPPQQQPYYEGAYAGPPNGGGYPVQYSAAAAPQPPQAATAVHYHVCHDMHHGQRAEPPATQYSHRVSEAGAVPAPAYVAPPQQQPPPQYNPAYAPGPRARPPPPMVHSATAPVAGHYGAPAVHLVHSDPCLHAAPPAQPTYYAPQQPPPQQHQHQQHQQHQHQYQPYQPPAPAPYIQQSPVLQSAPQQQQQQQQPPAPAPYPPNPAYDPRRASIDMARTHGSPTYASQPPPLVSAPAQQRYAAR</sequence>
<accession>A0ACC1JJS0</accession>
<dbReference type="EMBL" id="JANBUJ010003645">
    <property type="protein sequence ID" value="KAJ2759926.1"/>
    <property type="molecule type" value="Genomic_DNA"/>
</dbReference>
<keyword evidence="2" id="KW-1185">Reference proteome</keyword>
<gene>
    <name evidence="1" type="ORF">IWQ57_006431</name>
</gene>
<dbReference type="Proteomes" id="UP001140234">
    <property type="component" value="Unassembled WGS sequence"/>
</dbReference>
<proteinExistence type="predicted"/>
<protein>
    <submittedName>
        <fullName evidence="1">Uncharacterized protein</fullName>
    </submittedName>
</protein>
<evidence type="ECO:0000313" key="2">
    <source>
        <dbReference type="Proteomes" id="UP001140234"/>
    </source>
</evidence>
<feature type="non-terminal residue" evidence="1">
    <location>
        <position position="302"/>
    </location>
</feature>
<name>A0ACC1JJS0_9FUNG</name>
<organism evidence="1 2">
    <name type="scientific">Coemansia nantahalensis</name>
    <dbReference type="NCBI Taxonomy" id="2789366"/>
    <lineage>
        <taxon>Eukaryota</taxon>
        <taxon>Fungi</taxon>
        <taxon>Fungi incertae sedis</taxon>
        <taxon>Zoopagomycota</taxon>
        <taxon>Kickxellomycotina</taxon>
        <taxon>Kickxellomycetes</taxon>
        <taxon>Kickxellales</taxon>
        <taxon>Kickxellaceae</taxon>
        <taxon>Coemansia</taxon>
    </lineage>
</organism>
<evidence type="ECO:0000313" key="1">
    <source>
        <dbReference type="EMBL" id="KAJ2759926.1"/>
    </source>
</evidence>
<comment type="caution">
    <text evidence="1">The sequence shown here is derived from an EMBL/GenBank/DDBJ whole genome shotgun (WGS) entry which is preliminary data.</text>
</comment>